<keyword evidence="2" id="KW-1185">Reference proteome</keyword>
<comment type="caution">
    <text evidence="1">The sequence shown here is derived from an EMBL/GenBank/DDBJ whole genome shotgun (WGS) entry which is preliminary data.</text>
</comment>
<dbReference type="EMBL" id="VCIW01000004">
    <property type="protein sequence ID" value="TLS52548.1"/>
    <property type="molecule type" value="Genomic_DNA"/>
</dbReference>
<dbReference type="InterPro" id="IPR019587">
    <property type="entry name" value="Polyketide_cyclase/dehydratase"/>
</dbReference>
<evidence type="ECO:0000313" key="2">
    <source>
        <dbReference type="Proteomes" id="UP000309676"/>
    </source>
</evidence>
<protein>
    <submittedName>
        <fullName evidence="1">SRPBCC family protein</fullName>
    </submittedName>
</protein>
<organism evidence="1 2">
    <name type="scientific">Paenibacillus antri</name>
    <dbReference type="NCBI Taxonomy" id="2582848"/>
    <lineage>
        <taxon>Bacteria</taxon>
        <taxon>Bacillati</taxon>
        <taxon>Bacillota</taxon>
        <taxon>Bacilli</taxon>
        <taxon>Bacillales</taxon>
        <taxon>Paenibacillaceae</taxon>
        <taxon>Paenibacillus</taxon>
    </lineage>
</organism>
<dbReference type="Pfam" id="PF10604">
    <property type="entry name" value="Polyketide_cyc2"/>
    <property type="match status" value="1"/>
</dbReference>
<dbReference type="InterPro" id="IPR023393">
    <property type="entry name" value="START-like_dom_sf"/>
</dbReference>
<dbReference type="CDD" id="cd07820">
    <property type="entry name" value="SRPBCC_3"/>
    <property type="match status" value="1"/>
</dbReference>
<dbReference type="RefSeq" id="WP_138193539.1">
    <property type="nucleotide sequence ID" value="NZ_VCIW01000004.1"/>
</dbReference>
<gene>
    <name evidence="1" type="ORF">FE782_07880</name>
</gene>
<dbReference type="Gene3D" id="3.30.530.20">
    <property type="match status" value="1"/>
</dbReference>
<proteinExistence type="predicted"/>
<name>A0A5R9GGN5_9BACL</name>
<reference evidence="1 2" key="1">
    <citation type="submission" date="2019-05" db="EMBL/GenBank/DDBJ databases">
        <authorList>
            <person name="Narsing Rao M.P."/>
            <person name="Li W.J."/>
        </authorList>
    </citation>
    <scope>NUCLEOTIDE SEQUENCE [LARGE SCALE GENOMIC DNA]</scope>
    <source>
        <strain evidence="1 2">SYSU_K30003</strain>
    </source>
</reference>
<dbReference type="OrthoDB" id="9801773at2"/>
<dbReference type="SUPFAM" id="SSF55961">
    <property type="entry name" value="Bet v1-like"/>
    <property type="match status" value="1"/>
</dbReference>
<dbReference type="AlphaFoldDB" id="A0A5R9GGN5"/>
<dbReference type="Proteomes" id="UP000309676">
    <property type="component" value="Unassembled WGS sequence"/>
</dbReference>
<evidence type="ECO:0000313" key="1">
    <source>
        <dbReference type="EMBL" id="TLS52548.1"/>
    </source>
</evidence>
<sequence length="161" mass="18403">MIRVETSIVVDAPIETIFDLARDIDVHTRTVWKHTKERAVAGRTSGKIERGETVTFQATHLGVRQKLTSEIVEFDRPRRFVDRMVRGAFKSMRHEHDFVQIGGGAQTLMKDTLTFSAPLGPLGRLVERIILRRYMTRFLEDRNRALKKLAEGMAAKGSVQR</sequence>
<accession>A0A5R9GGN5</accession>